<accession>A0AAP5E903</accession>
<comment type="caution">
    <text evidence="2">The sequence shown here is derived from an EMBL/GenBank/DDBJ whole genome shotgun (WGS) entry which is preliminary data.</text>
</comment>
<dbReference type="AlphaFoldDB" id="A0AAP5E903"/>
<reference evidence="2" key="1">
    <citation type="submission" date="2023-07" db="EMBL/GenBank/DDBJ databases">
        <title>Functional and genomic diversity of the sorghum phyllosphere microbiome.</title>
        <authorList>
            <person name="Shade A."/>
        </authorList>
    </citation>
    <scope>NUCLEOTIDE SEQUENCE</scope>
    <source>
        <strain evidence="2">SORGH_AS_0457</strain>
    </source>
</reference>
<evidence type="ECO:0000259" key="1">
    <source>
        <dbReference type="Pfam" id="PF12697"/>
    </source>
</evidence>
<dbReference type="EMBL" id="JAUTAS010000001">
    <property type="protein sequence ID" value="MDQ1107165.1"/>
    <property type="molecule type" value="Genomic_DNA"/>
</dbReference>
<evidence type="ECO:0000313" key="3">
    <source>
        <dbReference type="Proteomes" id="UP001226084"/>
    </source>
</evidence>
<evidence type="ECO:0000313" key="2">
    <source>
        <dbReference type="EMBL" id="MDQ1107165.1"/>
    </source>
</evidence>
<gene>
    <name evidence="2" type="ORF">QE424_000324</name>
</gene>
<keyword evidence="2" id="KW-0378">Hydrolase</keyword>
<dbReference type="Gene3D" id="3.40.50.1820">
    <property type="entry name" value="alpha/beta hydrolase"/>
    <property type="match status" value="1"/>
</dbReference>
<sequence>MQLPGTLSPGLPHLVILPGLDATGTQHAAFCAALHVQGIATTVIAYPVDRALDYTELDAFVRQALPTTTPYVLLGESFSGPLALAIAAHPPLLLRGLILSTTFARSPWRSLRAMQSLVYRAPVRLLPMPLLSWWLLGRWSTPALRRELAAALAQVDDDVLRTRAVAAIGVDRSAHAGRVDTPVLCLHARHDRLLPEFCQRHLSGLLHPTSVRWLDGPHLLLQARPQAAADEVGRYLRGLT</sequence>
<dbReference type="Pfam" id="PF12697">
    <property type="entry name" value="Abhydrolase_6"/>
    <property type="match status" value="1"/>
</dbReference>
<organism evidence="2 3">
    <name type="scientific">Stenotrophomonas rhizophila</name>
    <dbReference type="NCBI Taxonomy" id="216778"/>
    <lineage>
        <taxon>Bacteria</taxon>
        <taxon>Pseudomonadati</taxon>
        <taxon>Pseudomonadota</taxon>
        <taxon>Gammaproteobacteria</taxon>
        <taxon>Lysobacterales</taxon>
        <taxon>Lysobacteraceae</taxon>
        <taxon>Stenotrophomonas</taxon>
    </lineage>
</organism>
<proteinExistence type="predicted"/>
<dbReference type="EC" id="3.1.1.85" evidence="2"/>
<dbReference type="SUPFAM" id="SSF53474">
    <property type="entry name" value="alpha/beta-Hydrolases"/>
    <property type="match status" value="1"/>
</dbReference>
<dbReference type="InterPro" id="IPR029058">
    <property type="entry name" value="AB_hydrolase_fold"/>
</dbReference>
<dbReference type="RefSeq" id="WP_307105856.1">
    <property type="nucleotide sequence ID" value="NZ_JAUTAS010000001.1"/>
</dbReference>
<feature type="domain" description="AB hydrolase-1" evidence="1">
    <location>
        <begin position="15"/>
        <end position="230"/>
    </location>
</feature>
<dbReference type="InterPro" id="IPR000073">
    <property type="entry name" value="AB_hydrolase_1"/>
</dbReference>
<dbReference type="Proteomes" id="UP001226084">
    <property type="component" value="Unassembled WGS sequence"/>
</dbReference>
<name>A0AAP5E903_9GAMM</name>
<protein>
    <submittedName>
        <fullName evidence="2">Pimeloyl-[acyl-carrier protein] methyl ester esterase</fullName>
        <ecNumber evidence="2">3.1.1.85</ecNumber>
    </submittedName>
</protein>
<dbReference type="GO" id="GO:0090499">
    <property type="term" value="F:pimelyl-[acyl-carrier protein] methyl ester esterase activity"/>
    <property type="evidence" value="ECO:0007669"/>
    <property type="project" value="UniProtKB-EC"/>
</dbReference>